<gene>
    <name evidence="4" type="primary">FADB2X</name>
    <name evidence="4" type="ORF">HDU87_000642</name>
</gene>
<name>A0AAD5TCJ8_9FUNG</name>
<accession>A0AAD5TCJ8</accession>
<comment type="caution">
    <text evidence="4">The sequence shown here is derived from an EMBL/GenBank/DDBJ whole genome shotgun (WGS) entry which is preliminary data.</text>
</comment>
<dbReference type="PROSITE" id="PS00061">
    <property type="entry name" value="ADH_SHORT"/>
    <property type="match status" value="1"/>
</dbReference>
<dbReference type="InterPro" id="IPR020904">
    <property type="entry name" value="Sc_DH/Rdtase_CS"/>
</dbReference>
<evidence type="ECO:0000256" key="3">
    <source>
        <dbReference type="SAM" id="MobiDB-lite"/>
    </source>
</evidence>
<reference evidence="4" key="1">
    <citation type="submission" date="2020-05" db="EMBL/GenBank/DDBJ databases">
        <title>Phylogenomic resolution of chytrid fungi.</title>
        <authorList>
            <person name="Stajich J.E."/>
            <person name="Amses K."/>
            <person name="Simmons R."/>
            <person name="Seto K."/>
            <person name="Myers J."/>
            <person name="Bonds A."/>
            <person name="Quandt C.A."/>
            <person name="Barry K."/>
            <person name="Liu P."/>
            <person name="Grigoriev I."/>
            <person name="Longcore J.E."/>
            <person name="James T.Y."/>
        </authorList>
    </citation>
    <scope>NUCLEOTIDE SEQUENCE</scope>
    <source>
        <strain evidence="4">JEL0379</strain>
    </source>
</reference>
<proteinExistence type="predicted"/>
<sequence length="254" mass="27541">MQLTLFELNQIFDVSVAEAEQLVLELGKDSVYFPGPVNVASEESVQEGVRKAFERFGRIAGCVNCAGIIRAGLTAAREGEYGFWGLQTVEDFRSMIEVNLVGTFSVTQKVALRMVDQEPFNEDQERGVFIQASSLASSDGQMGAVGYAGTKGAISAMLLPMARDLSRYGIRFNAIAPGVFYTPMSAGFLTKDAKPHEFPPRLGRPDEFASLVVQLVENSMMNGTTVRLDAGMRNPRPELINPGGGEGFSNAAER</sequence>
<dbReference type="GO" id="GO:0016491">
    <property type="term" value="F:oxidoreductase activity"/>
    <property type="evidence" value="ECO:0007669"/>
    <property type="project" value="UniProtKB-KW"/>
</dbReference>
<dbReference type="Proteomes" id="UP001212152">
    <property type="component" value="Unassembled WGS sequence"/>
</dbReference>
<keyword evidence="2" id="KW-0560">Oxidoreductase</keyword>
<keyword evidence="1" id="KW-0521">NADP</keyword>
<organism evidence="4 5">
    <name type="scientific">Geranomyces variabilis</name>
    <dbReference type="NCBI Taxonomy" id="109894"/>
    <lineage>
        <taxon>Eukaryota</taxon>
        <taxon>Fungi</taxon>
        <taxon>Fungi incertae sedis</taxon>
        <taxon>Chytridiomycota</taxon>
        <taxon>Chytridiomycota incertae sedis</taxon>
        <taxon>Chytridiomycetes</taxon>
        <taxon>Spizellomycetales</taxon>
        <taxon>Powellomycetaceae</taxon>
        <taxon>Geranomyces</taxon>
    </lineage>
</organism>
<evidence type="ECO:0000313" key="5">
    <source>
        <dbReference type="Proteomes" id="UP001212152"/>
    </source>
</evidence>
<dbReference type="PANTHER" id="PTHR43658:SF8">
    <property type="entry name" value="17-BETA-HYDROXYSTEROID DEHYDROGENASE 14-RELATED"/>
    <property type="match status" value="1"/>
</dbReference>
<evidence type="ECO:0000313" key="4">
    <source>
        <dbReference type="EMBL" id="KAJ3169367.1"/>
    </source>
</evidence>
<dbReference type="SUPFAM" id="SSF51735">
    <property type="entry name" value="NAD(P)-binding Rossmann-fold domains"/>
    <property type="match status" value="1"/>
</dbReference>
<dbReference type="Gene3D" id="3.40.50.720">
    <property type="entry name" value="NAD(P)-binding Rossmann-like Domain"/>
    <property type="match status" value="1"/>
</dbReference>
<dbReference type="InterPro" id="IPR002347">
    <property type="entry name" value="SDR_fam"/>
</dbReference>
<evidence type="ECO:0000256" key="2">
    <source>
        <dbReference type="ARBA" id="ARBA00023002"/>
    </source>
</evidence>
<dbReference type="EMBL" id="JADGJQ010000108">
    <property type="protein sequence ID" value="KAJ3169367.1"/>
    <property type="molecule type" value="Genomic_DNA"/>
</dbReference>
<dbReference type="InterPro" id="IPR036291">
    <property type="entry name" value="NAD(P)-bd_dom_sf"/>
</dbReference>
<keyword evidence="5" id="KW-1185">Reference proteome</keyword>
<dbReference type="PRINTS" id="PR00081">
    <property type="entry name" value="GDHRDH"/>
</dbReference>
<feature type="region of interest" description="Disordered" evidence="3">
    <location>
        <begin position="228"/>
        <end position="254"/>
    </location>
</feature>
<dbReference type="Pfam" id="PF13561">
    <property type="entry name" value="adh_short_C2"/>
    <property type="match status" value="1"/>
</dbReference>
<dbReference type="AlphaFoldDB" id="A0AAD5TCJ8"/>
<dbReference type="PANTHER" id="PTHR43658">
    <property type="entry name" value="SHORT-CHAIN DEHYDROGENASE/REDUCTASE"/>
    <property type="match status" value="1"/>
</dbReference>
<evidence type="ECO:0000256" key="1">
    <source>
        <dbReference type="ARBA" id="ARBA00022857"/>
    </source>
</evidence>
<protein>
    <submittedName>
        <fullName evidence="4">Dehydrogenase</fullName>
    </submittedName>
</protein>